<sequence length="132" mass="15176">MDPNIFYGSKRKIECPNRVVRIIKNAEDSEDSELDASDEESNRVRAPDSDFECDDADEVSENESDETDLEENNEQAVQEIATLNMILQKKEKEAQLHLFHQKKLGSIKHHIGHFFLKKRADVKDQVAPILPK</sequence>
<proteinExistence type="predicted"/>
<comment type="caution">
    <text evidence="2">The sequence shown here is derived from an EMBL/GenBank/DDBJ whole genome shotgun (WGS) entry which is preliminary data.</text>
</comment>
<organism evidence="2 3">
    <name type="scientific">Pyrocoelia pectoralis</name>
    <dbReference type="NCBI Taxonomy" id="417401"/>
    <lineage>
        <taxon>Eukaryota</taxon>
        <taxon>Metazoa</taxon>
        <taxon>Ecdysozoa</taxon>
        <taxon>Arthropoda</taxon>
        <taxon>Hexapoda</taxon>
        <taxon>Insecta</taxon>
        <taxon>Pterygota</taxon>
        <taxon>Neoptera</taxon>
        <taxon>Endopterygota</taxon>
        <taxon>Coleoptera</taxon>
        <taxon>Polyphaga</taxon>
        <taxon>Elateriformia</taxon>
        <taxon>Elateroidea</taxon>
        <taxon>Lampyridae</taxon>
        <taxon>Lampyrinae</taxon>
        <taxon>Pyrocoelia</taxon>
    </lineage>
</organism>
<feature type="region of interest" description="Disordered" evidence="1">
    <location>
        <begin position="26"/>
        <end position="73"/>
    </location>
</feature>
<gene>
    <name evidence="2" type="ORF">RI129_000967</name>
</gene>
<evidence type="ECO:0000256" key="1">
    <source>
        <dbReference type="SAM" id="MobiDB-lite"/>
    </source>
</evidence>
<feature type="compositionally biased region" description="Acidic residues" evidence="1">
    <location>
        <begin position="49"/>
        <end position="73"/>
    </location>
</feature>
<dbReference type="Proteomes" id="UP001329430">
    <property type="component" value="Chromosome 1"/>
</dbReference>
<accession>A0AAN7VU99</accession>
<evidence type="ECO:0000313" key="3">
    <source>
        <dbReference type="Proteomes" id="UP001329430"/>
    </source>
</evidence>
<feature type="compositionally biased region" description="Acidic residues" evidence="1">
    <location>
        <begin position="28"/>
        <end position="39"/>
    </location>
</feature>
<protein>
    <submittedName>
        <fullName evidence="2">Uncharacterized protein</fullName>
    </submittedName>
</protein>
<name>A0AAN7VU99_9COLE</name>
<dbReference type="EMBL" id="JAVRBK010000001">
    <property type="protein sequence ID" value="KAK5649938.1"/>
    <property type="molecule type" value="Genomic_DNA"/>
</dbReference>
<keyword evidence="3" id="KW-1185">Reference proteome</keyword>
<dbReference type="AlphaFoldDB" id="A0AAN7VU99"/>
<evidence type="ECO:0000313" key="2">
    <source>
        <dbReference type="EMBL" id="KAK5649938.1"/>
    </source>
</evidence>
<reference evidence="2 3" key="1">
    <citation type="journal article" date="2024" name="Insects">
        <title>An Improved Chromosome-Level Genome Assembly of the Firefly Pyrocoelia pectoralis.</title>
        <authorList>
            <person name="Fu X."/>
            <person name="Meyer-Rochow V.B."/>
            <person name="Ballantyne L."/>
            <person name="Zhu X."/>
        </authorList>
    </citation>
    <scope>NUCLEOTIDE SEQUENCE [LARGE SCALE GENOMIC DNA]</scope>
    <source>
        <strain evidence="2">XCY_ONT2</strain>
    </source>
</reference>